<dbReference type="GO" id="GO:0005829">
    <property type="term" value="C:cytosol"/>
    <property type="evidence" value="ECO:0007669"/>
    <property type="project" value="TreeGrafter"/>
</dbReference>
<dbReference type="AlphaFoldDB" id="A0A6A6UE32"/>
<comment type="similarity">
    <text evidence="3">Belongs to the metallo-dependent hydrolases superfamily.</text>
</comment>
<dbReference type="GO" id="GO:0016787">
    <property type="term" value="F:hydrolase activity"/>
    <property type="evidence" value="ECO:0007669"/>
    <property type="project" value="UniProtKB-KW"/>
</dbReference>
<proteinExistence type="inferred from homology"/>
<keyword evidence="2 3" id="KW-0456">Lyase</keyword>
<sequence length="358" mass="39645">MAPSQSSATEVVDIHTHMYPPPYITLLRSRTTVPYIRDIPDLGPRLIILPDEVATGRPIGPAYWDVGEKLKFMDTHDINTSVVSLANPWLDFISDPEEGTRLAREVNDWFEKTCAESGGRLYFFGVLPMRAGVDAICEEVKRLKALKYSRGVVMGTTGMGDGPDDKKFEEVWAAIEETEAMVFLHPHYGLPNDVFGPRSGEYGHVLPLALGFPLETTIAVTRMILSGVFGRFPELKMLLAHSGGTLPFLAGRIQSCIEHDGSFRKGEGKSLNVWDILKKNIYLDAVVYSAIGLKAATEAVTSDRVMFGTDHPFFPPLGEETKWVSVQTNYNAIEEGFKDEDSIKVLGKNAVEVLSLKH</sequence>
<evidence type="ECO:0000256" key="1">
    <source>
        <dbReference type="ARBA" id="ARBA00022793"/>
    </source>
</evidence>
<dbReference type="Proteomes" id="UP000799302">
    <property type="component" value="Unassembled WGS sequence"/>
</dbReference>
<feature type="domain" description="Amidohydrolase-related" evidence="4">
    <location>
        <begin position="12"/>
        <end position="355"/>
    </location>
</feature>
<dbReference type="OrthoDB" id="191270at2759"/>
<dbReference type="FunFam" id="3.20.20.140:FF:000055">
    <property type="entry name" value="Uracil-5-carboxylate decarboxylase"/>
    <property type="match status" value="1"/>
</dbReference>
<dbReference type="InterPro" id="IPR006680">
    <property type="entry name" value="Amidohydro-rel"/>
</dbReference>
<dbReference type="Pfam" id="PF04909">
    <property type="entry name" value="Amidohydro_2"/>
    <property type="match status" value="1"/>
</dbReference>
<dbReference type="InterPro" id="IPR032465">
    <property type="entry name" value="ACMSD"/>
</dbReference>
<dbReference type="SUPFAM" id="SSF51556">
    <property type="entry name" value="Metallo-dependent hydrolases"/>
    <property type="match status" value="1"/>
</dbReference>
<dbReference type="EMBL" id="MU004234">
    <property type="protein sequence ID" value="KAF2670545.1"/>
    <property type="molecule type" value="Genomic_DNA"/>
</dbReference>
<keyword evidence="5" id="KW-0378">Hydrolase</keyword>
<evidence type="ECO:0000313" key="6">
    <source>
        <dbReference type="Proteomes" id="UP000799302"/>
    </source>
</evidence>
<protein>
    <submittedName>
        <fullName evidence="5">Amidohydrolase 2</fullName>
    </submittedName>
</protein>
<organism evidence="5 6">
    <name type="scientific">Microthyrium microscopicum</name>
    <dbReference type="NCBI Taxonomy" id="703497"/>
    <lineage>
        <taxon>Eukaryota</taxon>
        <taxon>Fungi</taxon>
        <taxon>Dikarya</taxon>
        <taxon>Ascomycota</taxon>
        <taxon>Pezizomycotina</taxon>
        <taxon>Dothideomycetes</taxon>
        <taxon>Dothideomycetes incertae sedis</taxon>
        <taxon>Microthyriales</taxon>
        <taxon>Microthyriaceae</taxon>
        <taxon>Microthyrium</taxon>
    </lineage>
</organism>
<keyword evidence="6" id="KW-1185">Reference proteome</keyword>
<keyword evidence="1 3" id="KW-0210">Decarboxylase</keyword>
<evidence type="ECO:0000256" key="3">
    <source>
        <dbReference type="RuleBase" id="RU366045"/>
    </source>
</evidence>
<evidence type="ECO:0000313" key="5">
    <source>
        <dbReference type="EMBL" id="KAF2670545.1"/>
    </source>
</evidence>
<dbReference type="Gene3D" id="3.20.20.140">
    <property type="entry name" value="Metal-dependent hydrolases"/>
    <property type="match status" value="1"/>
</dbReference>
<evidence type="ECO:0000256" key="2">
    <source>
        <dbReference type="ARBA" id="ARBA00023239"/>
    </source>
</evidence>
<dbReference type="GO" id="GO:0019748">
    <property type="term" value="P:secondary metabolic process"/>
    <property type="evidence" value="ECO:0007669"/>
    <property type="project" value="TreeGrafter"/>
</dbReference>
<name>A0A6A6UE32_9PEZI</name>
<evidence type="ECO:0000259" key="4">
    <source>
        <dbReference type="Pfam" id="PF04909"/>
    </source>
</evidence>
<dbReference type="InterPro" id="IPR032466">
    <property type="entry name" value="Metal_Hydrolase"/>
</dbReference>
<reference evidence="5" key="1">
    <citation type="journal article" date="2020" name="Stud. Mycol.">
        <title>101 Dothideomycetes genomes: a test case for predicting lifestyles and emergence of pathogens.</title>
        <authorList>
            <person name="Haridas S."/>
            <person name="Albert R."/>
            <person name="Binder M."/>
            <person name="Bloem J."/>
            <person name="Labutti K."/>
            <person name="Salamov A."/>
            <person name="Andreopoulos B."/>
            <person name="Baker S."/>
            <person name="Barry K."/>
            <person name="Bills G."/>
            <person name="Bluhm B."/>
            <person name="Cannon C."/>
            <person name="Castanera R."/>
            <person name="Culley D."/>
            <person name="Daum C."/>
            <person name="Ezra D."/>
            <person name="Gonzalez J."/>
            <person name="Henrissat B."/>
            <person name="Kuo A."/>
            <person name="Liang C."/>
            <person name="Lipzen A."/>
            <person name="Lutzoni F."/>
            <person name="Magnuson J."/>
            <person name="Mondo S."/>
            <person name="Nolan M."/>
            <person name="Ohm R."/>
            <person name="Pangilinan J."/>
            <person name="Park H.-J."/>
            <person name="Ramirez L."/>
            <person name="Alfaro M."/>
            <person name="Sun H."/>
            <person name="Tritt A."/>
            <person name="Yoshinaga Y."/>
            <person name="Zwiers L.-H."/>
            <person name="Turgeon B."/>
            <person name="Goodwin S."/>
            <person name="Spatafora J."/>
            <person name="Crous P."/>
            <person name="Grigoriev I."/>
        </authorList>
    </citation>
    <scope>NUCLEOTIDE SEQUENCE</scope>
    <source>
        <strain evidence="5">CBS 115976</strain>
    </source>
</reference>
<gene>
    <name evidence="5" type="ORF">BT63DRAFT_432746</name>
</gene>
<dbReference type="PANTHER" id="PTHR21240">
    <property type="entry name" value="2-AMINO-3-CARBOXYLMUCONATE-6-SEMIALDEHYDE DECARBOXYLASE"/>
    <property type="match status" value="1"/>
</dbReference>
<dbReference type="PANTHER" id="PTHR21240:SF28">
    <property type="entry name" value="ISO-OROTATE DECARBOXYLASE (EUROFUNG)"/>
    <property type="match status" value="1"/>
</dbReference>
<accession>A0A6A6UE32</accession>
<dbReference type="GO" id="GO:0016831">
    <property type="term" value="F:carboxy-lyase activity"/>
    <property type="evidence" value="ECO:0007669"/>
    <property type="project" value="UniProtKB-KW"/>
</dbReference>